<evidence type="ECO:0000313" key="2">
    <source>
        <dbReference type="Proteomes" id="UP000726170"/>
    </source>
</evidence>
<comment type="caution">
    <text evidence="1">The sequence shown here is derived from an EMBL/GenBank/DDBJ whole genome shotgun (WGS) entry which is preliminary data.</text>
</comment>
<proteinExistence type="predicted"/>
<gene>
    <name evidence="1" type="ORF">KQI86_02315</name>
</gene>
<dbReference type="EMBL" id="JAHLQF010000001">
    <property type="protein sequence ID" value="MBU5483143.1"/>
    <property type="molecule type" value="Genomic_DNA"/>
</dbReference>
<organism evidence="1 2">
    <name type="scientific">Clostridium mobile</name>
    <dbReference type="NCBI Taxonomy" id="2841512"/>
    <lineage>
        <taxon>Bacteria</taxon>
        <taxon>Bacillati</taxon>
        <taxon>Bacillota</taxon>
        <taxon>Clostridia</taxon>
        <taxon>Eubacteriales</taxon>
        <taxon>Clostridiaceae</taxon>
        <taxon>Clostridium</taxon>
    </lineage>
</organism>
<accession>A0ABS6ED74</accession>
<dbReference type="Proteomes" id="UP000726170">
    <property type="component" value="Unassembled WGS sequence"/>
</dbReference>
<name>A0ABS6ED74_9CLOT</name>
<dbReference type="InterPro" id="IPR009706">
    <property type="entry name" value="DUF1287"/>
</dbReference>
<reference evidence="1 2" key="1">
    <citation type="submission" date="2021-06" db="EMBL/GenBank/DDBJ databases">
        <authorList>
            <person name="Sun Q."/>
            <person name="Li D."/>
        </authorList>
    </citation>
    <scope>NUCLEOTIDE SEQUENCE [LARGE SCALE GENOMIC DNA]</scope>
    <source>
        <strain evidence="1 2">MSJ-11</strain>
    </source>
</reference>
<evidence type="ECO:0000313" key="1">
    <source>
        <dbReference type="EMBL" id="MBU5483143.1"/>
    </source>
</evidence>
<protein>
    <submittedName>
        <fullName evidence="1">DUF1287 domain-containing protein</fullName>
    </submittedName>
</protein>
<dbReference type="RefSeq" id="WP_216437545.1">
    <property type="nucleotide sequence ID" value="NZ_JAHLQF010000001.1"/>
</dbReference>
<sequence length="232" mass="27390">MKRSKKRVFLLIPIFLLIFGFLLLRTADYDVQKLIIKIEQMLGKRVVVPEEYSKVDRNNNGIPDSLDIVKGAREEAKNKTKYVDAYYNGGYPPDSEGVCTDVIWRAFKSIEVNLKELIDEDIKNNTKLYWRVQGKPEPNIDFRRVPNQDVFFKNNAESLTNEIIPGDVENLKQWQPGDIIIMYKPYEHVVIVSDKRDRNGVPYIIHNYYPHARETLYNYKNLKVDGHYRWKY</sequence>
<dbReference type="Pfam" id="PF06940">
    <property type="entry name" value="DUF1287"/>
    <property type="match status" value="1"/>
</dbReference>
<keyword evidence="2" id="KW-1185">Reference proteome</keyword>